<gene>
    <name evidence="1" type="ORF">A2008_02570</name>
</gene>
<dbReference type="AlphaFoldDB" id="A0A1F7WEY4"/>
<sequence>MVAVVLIAIGLLPLFSLFVSTSSDVSNTIDEVLATTYANELIDSIIAHKFSEIPSSVPYAEVPTLAGNPFFTGIIANLTPCAAEFKRFVEISEAATTVQIPAGVSPLIAERYNRIKSFKIVKIKIKYDLSGRARELNMATIVTGA</sequence>
<name>A0A1F7WEY4_9BACT</name>
<evidence type="ECO:0000313" key="1">
    <source>
        <dbReference type="EMBL" id="OGM01396.1"/>
    </source>
</evidence>
<dbReference type="EMBL" id="MGFH01000237">
    <property type="protein sequence ID" value="OGM01396.1"/>
    <property type="molecule type" value="Genomic_DNA"/>
</dbReference>
<accession>A0A1F7WEY4</accession>
<evidence type="ECO:0000313" key="2">
    <source>
        <dbReference type="Proteomes" id="UP000178735"/>
    </source>
</evidence>
<dbReference type="Proteomes" id="UP000178735">
    <property type="component" value="Unassembled WGS sequence"/>
</dbReference>
<reference evidence="1 2" key="1">
    <citation type="journal article" date="2016" name="Nat. Commun.">
        <title>Thousands of microbial genomes shed light on interconnected biogeochemical processes in an aquifer system.</title>
        <authorList>
            <person name="Anantharaman K."/>
            <person name="Brown C.T."/>
            <person name="Hug L.A."/>
            <person name="Sharon I."/>
            <person name="Castelle C.J."/>
            <person name="Probst A.J."/>
            <person name="Thomas B.C."/>
            <person name="Singh A."/>
            <person name="Wilkins M.J."/>
            <person name="Karaoz U."/>
            <person name="Brodie E.L."/>
            <person name="Williams K.H."/>
            <person name="Hubbard S.S."/>
            <person name="Banfield J.F."/>
        </authorList>
    </citation>
    <scope>NUCLEOTIDE SEQUENCE [LARGE SCALE GENOMIC DNA]</scope>
</reference>
<proteinExistence type="predicted"/>
<organism evidence="1 2">
    <name type="scientific">Candidatus Wallbacteria bacterium GWC2_49_35</name>
    <dbReference type="NCBI Taxonomy" id="1817813"/>
    <lineage>
        <taxon>Bacteria</taxon>
        <taxon>Candidatus Walliibacteriota</taxon>
    </lineage>
</organism>
<comment type="caution">
    <text evidence="1">The sequence shown here is derived from an EMBL/GenBank/DDBJ whole genome shotgun (WGS) entry which is preliminary data.</text>
</comment>
<dbReference type="STRING" id="1817813.A2008_02570"/>
<protein>
    <submittedName>
        <fullName evidence="1">Uncharacterized protein</fullName>
    </submittedName>
</protein>